<evidence type="ECO:0000313" key="2">
    <source>
        <dbReference type="EMBL" id="SDF41468.1"/>
    </source>
</evidence>
<sequence length="137" mass="15749">MEYIVYVSTARKLLEDYELLDLLTVARVNNETNNITGMLLYSQGTFMQVIEGEKADVERTFKAIELDLRHKNIIKLITGTIEKRNFPDWTMAFASVDNHTLREFEGFLDPSTESFLGKNNHTSIEMLKTFAAHNNLS</sequence>
<evidence type="ECO:0000259" key="1">
    <source>
        <dbReference type="PROSITE" id="PS50925"/>
    </source>
</evidence>
<dbReference type="PROSITE" id="PS50925">
    <property type="entry name" value="BLUF"/>
    <property type="match status" value="1"/>
</dbReference>
<dbReference type="Pfam" id="PF04940">
    <property type="entry name" value="BLUF"/>
    <property type="match status" value="1"/>
</dbReference>
<keyword evidence="3" id="KW-1185">Reference proteome</keyword>
<dbReference type="GO" id="GO:0071949">
    <property type="term" value="F:FAD binding"/>
    <property type="evidence" value="ECO:0007669"/>
    <property type="project" value="InterPro"/>
</dbReference>
<dbReference type="Gene3D" id="3.30.70.100">
    <property type="match status" value="1"/>
</dbReference>
<proteinExistence type="predicted"/>
<dbReference type="SUPFAM" id="SSF54975">
    <property type="entry name" value="Acylphosphatase/BLUF domain-like"/>
    <property type="match status" value="1"/>
</dbReference>
<evidence type="ECO:0000313" key="3">
    <source>
        <dbReference type="Proteomes" id="UP000199072"/>
    </source>
</evidence>
<dbReference type="SMART" id="SM01034">
    <property type="entry name" value="BLUF"/>
    <property type="match status" value="1"/>
</dbReference>
<name>A0A1G7KW36_9SPHI</name>
<organism evidence="2 3">
    <name type="scientific">Mucilaginibacter pineti</name>
    <dbReference type="NCBI Taxonomy" id="1391627"/>
    <lineage>
        <taxon>Bacteria</taxon>
        <taxon>Pseudomonadati</taxon>
        <taxon>Bacteroidota</taxon>
        <taxon>Sphingobacteriia</taxon>
        <taxon>Sphingobacteriales</taxon>
        <taxon>Sphingobacteriaceae</taxon>
        <taxon>Mucilaginibacter</taxon>
    </lineage>
</organism>
<protein>
    <submittedName>
        <fullName evidence="2">Sensors of blue-light using FAD</fullName>
    </submittedName>
</protein>
<feature type="domain" description="BLUF" evidence="1">
    <location>
        <begin position="1"/>
        <end position="92"/>
    </location>
</feature>
<dbReference type="GO" id="GO:0009882">
    <property type="term" value="F:blue light photoreceptor activity"/>
    <property type="evidence" value="ECO:0007669"/>
    <property type="project" value="InterPro"/>
</dbReference>
<dbReference type="InterPro" id="IPR007024">
    <property type="entry name" value="BLUF_domain"/>
</dbReference>
<dbReference type="STRING" id="1391627.SAMN05216464_117113"/>
<dbReference type="Proteomes" id="UP000199072">
    <property type="component" value="Unassembled WGS sequence"/>
</dbReference>
<dbReference type="OrthoDB" id="1122028at2"/>
<accession>A0A1G7KW36</accession>
<dbReference type="InterPro" id="IPR036046">
    <property type="entry name" value="Acylphosphatase-like_dom_sf"/>
</dbReference>
<gene>
    <name evidence="2" type="ORF">SAMN05216464_117113</name>
</gene>
<reference evidence="2 3" key="1">
    <citation type="submission" date="2016-10" db="EMBL/GenBank/DDBJ databases">
        <authorList>
            <person name="de Groot N.N."/>
        </authorList>
    </citation>
    <scope>NUCLEOTIDE SEQUENCE [LARGE SCALE GENOMIC DNA]</scope>
    <source>
        <strain evidence="2 3">47C3B</strain>
    </source>
</reference>
<dbReference type="EMBL" id="FNAI01000017">
    <property type="protein sequence ID" value="SDF41468.1"/>
    <property type="molecule type" value="Genomic_DNA"/>
</dbReference>
<dbReference type="AlphaFoldDB" id="A0A1G7KW36"/>
<dbReference type="RefSeq" id="WP_091155257.1">
    <property type="nucleotide sequence ID" value="NZ_FNAI01000017.1"/>
</dbReference>